<dbReference type="Proteomes" id="UP000055024">
    <property type="component" value="Unassembled WGS sequence"/>
</dbReference>
<gene>
    <name evidence="1" type="ORF">T11_11933</name>
</gene>
<sequence length="33" mass="3534">MTAPEKQMLQLDLLLLLTDGSTDSGQQGNSQLS</sequence>
<name>A0A0V1DQV8_9BILA</name>
<dbReference type="EMBL" id="JYDP01008205">
    <property type="protein sequence ID" value="KRY63877.1"/>
    <property type="molecule type" value="Genomic_DNA"/>
</dbReference>
<comment type="caution">
    <text evidence="1">The sequence shown here is derived from an EMBL/GenBank/DDBJ whole genome shotgun (WGS) entry which is preliminary data.</text>
</comment>
<proteinExistence type="predicted"/>
<dbReference type="AlphaFoldDB" id="A0A0V1DQV8"/>
<evidence type="ECO:0000313" key="2">
    <source>
        <dbReference type="Proteomes" id="UP000055024"/>
    </source>
</evidence>
<organism evidence="1 2">
    <name type="scientific">Trichinella zimbabwensis</name>
    <dbReference type="NCBI Taxonomy" id="268475"/>
    <lineage>
        <taxon>Eukaryota</taxon>
        <taxon>Metazoa</taxon>
        <taxon>Ecdysozoa</taxon>
        <taxon>Nematoda</taxon>
        <taxon>Enoplea</taxon>
        <taxon>Dorylaimia</taxon>
        <taxon>Trichinellida</taxon>
        <taxon>Trichinellidae</taxon>
        <taxon>Trichinella</taxon>
    </lineage>
</organism>
<reference evidence="1 2" key="1">
    <citation type="submission" date="2015-01" db="EMBL/GenBank/DDBJ databases">
        <title>Evolution of Trichinella species and genotypes.</title>
        <authorList>
            <person name="Korhonen P.K."/>
            <person name="Edoardo P."/>
            <person name="Giuseppe L.R."/>
            <person name="Gasser R.B."/>
        </authorList>
    </citation>
    <scope>NUCLEOTIDE SEQUENCE [LARGE SCALE GENOMIC DNA]</scope>
    <source>
        <strain evidence="1">ISS1029</strain>
    </source>
</reference>
<protein>
    <submittedName>
        <fullName evidence="1">Uncharacterized protein</fullName>
    </submittedName>
</protein>
<keyword evidence="2" id="KW-1185">Reference proteome</keyword>
<accession>A0A0V1DQV8</accession>
<evidence type="ECO:0000313" key="1">
    <source>
        <dbReference type="EMBL" id="KRY63877.1"/>
    </source>
</evidence>